<evidence type="ECO:0000256" key="6">
    <source>
        <dbReference type="ARBA" id="ARBA00023136"/>
    </source>
</evidence>
<keyword evidence="6 10" id="KW-0472">Membrane</keyword>
<evidence type="ECO:0000256" key="1">
    <source>
        <dbReference type="ARBA" id="ARBA00004127"/>
    </source>
</evidence>
<evidence type="ECO:0000256" key="7">
    <source>
        <dbReference type="ARBA" id="ARBA00023139"/>
    </source>
</evidence>
<accession>D8U5M6</accession>
<keyword evidence="9 10" id="KW-0012">Acyltransferase</keyword>
<dbReference type="PROSITE" id="PS50216">
    <property type="entry name" value="DHHC"/>
    <property type="match status" value="1"/>
</dbReference>
<dbReference type="EMBL" id="GL378360">
    <property type="protein sequence ID" value="EFJ44945.1"/>
    <property type="molecule type" value="Genomic_DNA"/>
</dbReference>
<dbReference type="RefSeq" id="XP_002953916.1">
    <property type="nucleotide sequence ID" value="XM_002953870.1"/>
</dbReference>
<dbReference type="PANTHER" id="PTHR22883:SF301">
    <property type="entry name" value="PALMITOYLTRANSFERASE ZDHHC12"/>
    <property type="match status" value="1"/>
</dbReference>
<reference evidence="12 13" key="1">
    <citation type="journal article" date="2010" name="Science">
        <title>Genomic analysis of organismal complexity in the multicellular green alga Volvox carteri.</title>
        <authorList>
            <person name="Prochnik S.E."/>
            <person name="Umen J."/>
            <person name="Nedelcu A.M."/>
            <person name="Hallmann A."/>
            <person name="Miller S.M."/>
            <person name="Nishii I."/>
            <person name="Ferris P."/>
            <person name="Kuo A."/>
            <person name="Mitros T."/>
            <person name="Fritz-Laylin L.K."/>
            <person name="Hellsten U."/>
            <person name="Chapman J."/>
            <person name="Simakov O."/>
            <person name="Rensing S.A."/>
            <person name="Terry A."/>
            <person name="Pangilinan J."/>
            <person name="Kapitonov V."/>
            <person name="Jurka J."/>
            <person name="Salamov A."/>
            <person name="Shapiro H."/>
            <person name="Schmutz J."/>
            <person name="Grimwood J."/>
            <person name="Lindquist E."/>
            <person name="Lucas S."/>
            <person name="Grigoriev I.V."/>
            <person name="Schmitt R."/>
            <person name="Kirk D."/>
            <person name="Rokhsar D.S."/>
        </authorList>
    </citation>
    <scope>NUCLEOTIDE SEQUENCE [LARGE SCALE GENOMIC DNA]</scope>
    <source>
        <strain evidence="13">f. Nagariensis / Eve</strain>
    </source>
</reference>
<comment type="subcellular location">
    <subcellularLocation>
        <location evidence="1">Endomembrane system</location>
        <topology evidence="1">Multi-pass membrane protein</topology>
    </subcellularLocation>
</comment>
<sequence length="246" mass="26213">MGAFEHRFAHVVWWVLHITGLAALCILPSDLRVGEAVKAHHWLVAVALSINVLAHYAVRFSDPGWASPPSPADSAQAAASRAAAPTFLPSSPSVPTYVTDCESAAPLATTAALDGNNPVLCPLCGCLRRAPATTHCRYCNRCVEGFDHHCMWLGVCVGTRNHHLFARYIAVQAAVVLLGFHYALTACGRPSPYGYTWAYAILALMGLLVLPLGFLTVAHVLLVLTGHNSRQRLGAASGWVGGARGE</sequence>
<dbReference type="STRING" id="3068.D8U5M6"/>
<dbReference type="GO" id="GO:0005794">
    <property type="term" value="C:Golgi apparatus"/>
    <property type="evidence" value="ECO:0007669"/>
    <property type="project" value="TreeGrafter"/>
</dbReference>
<evidence type="ECO:0000256" key="3">
    <source>
        <dbReference type="ARBA" id="ARBA00022679"/>
    </source>
</evidence>
<feature type="transmembrane region" description="Helical" evidence="10">
    <location>
        <begin position="12"/>
        <end position="29"/>
    </location>
</feature>
<comment type="catalytic activity">
    <reaction evidence="10">
        <text>L-cysteinyl-[protein] + hexadecanoyl-CoA = S-hexadecanoyl-L-cysteinyl-[protein] + CoA</text>
        <dbReference type="Rhea" id="RHEA:36683"/>
        <dbReference type="Rhea" id="RHEA-COMP:10131"/>
        <dbReference type="Rhea" id="RHEA-COMP:11032"/>
        <dbReference type="ChEBI" id="CHEBI:29950"/>
        <dbReference type="ChEBI" id="CHEBI:57287"/>
        <dbReference type="ChEBI" id="CHEBI:57379"/>
        <dbReference type="ChEBI" id="CHEBI:74151"/>
        <dbReference type="EC" id="2.3.1.225"/>
    </reaction>
</comment>
<dbReference type="GeneID" id="9617008"/>
<evidence type="ECO:0000256" key="4">
    <source>
        <dbReference type="ARBA" id="ARBA00022692"/>
    </source>
</evidence>
<evidence type="ECO:0000256" key="5">
    <source>
        <dbReference type="ARBA" id="ARBA00022989"/>
    </source>
</evidence>
<dbReference type="InParanoid" id="D8U5M6"/>
<dbReference type="EC" id="2.3.1.225" evidence="10"/>
<dbReference type="GO" id="GO:0019706">
    <property type="term" value="F:protein-cysteine S-palmitoyltransferase activity"/>
    <property type="evidence" value="ECO:0007669"/>
    <property type="project" value="UniProtKB-EC"/>
</dbReference>
<dbReference type="PANTHER" id="PTHR22883">
    <property type="entry name" value="ZINC FINGER DHHC DOMAIN CONTAINING PROTEIN"/>
    <property type="match status" value="1"/>
</dbReference>
<proteinExistence type="inferred from homology"/>
<dbReference type="GO" id="GO:0006612">
    <property type="term" value="P:protein targeting to membrane"/>
    <property type="evidence" value="ECO:0007669"/>
    <property type="project" value="TreeGrafter"/>
</dbReference>
<gene>
    <name evidence="12" type="ORF">VOLCADRAFT_106181</name>
</gene>
<feature type="transmembrane region" description="Helical" evidence="10">
    <location>
        <begin position="165"/>
        <end position="184"/>
    </location>
</feature>
<protein>
    <recommendedName>
        <fullName evidence="10">S-acyltransferase</fullName>
        <ecNumber evidence="10">2.3.1.225</ecNumber>
    </recommendedName>
    <alternativeName>
        <fullName evidence="10">Palmitoyltransferase</fullName>
    </alternativeName>
</protein>
<dbReference type="KEGG" id="vcn:VOLCADRAFT_106181"/>
<keyword evidence="3 10" id="KW-0808">Transferase</keyword>
<keyword evidence="13" id="KW-1185">Reference proteome</keyword>
<name>D8U5M6_VOLCA</name>
<keyword evidence="5 10" id="KW-1133">Transmembrane helix</keyword>
<evidence type="ECO:0000313" key="12">
    <source>
        <dbReference type="EMBL" id="EFJ44945.1"/>
    </source>
</evidence>
<evidence type="ECO:0000259" key="11">
    <source>
        <dbReference type="Pfam" id="PF01529"/>
    </source>
</evidence>
<comment type="similarity">
    <text evidence="2 10">Belongs to the DHHC palmitoyltransferase family.</text>
</comment>
<evidence type="ECO:0000256" key="9">
    <source>
        <dbReference type="ARBA" id="ARBA00023315"/>
    </source>
</evidence>
<dbReference type="GO" id="GO:0005783">
    <property type="term" value="C:endoplasmic reticulum"/>
    <property type="evidence" value="ECO:0007669"/>
    <property type="project" value="TreeGrafter"/>
</dbReference>
<feature type="domain" description="Palmitoyltransferase DHHC" evidence="11">
    <location>
        <begin position="119"/>
        <end position="230"/>
    </location>
</feature>
<keyword evidence="4 10" id="KW-0812">Transmembrane</keyword>
<dbReference type="eggNOG" id="KOG1311">
    <property type="taxonomic scope" value="Eukaryota"/>
</dbReference>
<feature type="transmembrane region" description="Helical" evidence="10">
    <location>
        <begin position="196"/>
        <end position="224"/>
    </location>
</feature>
<evidence type="ECO:0000256" key="8">
    <source>
        <dbReference type="ARBA" id="ARBA00023288"/>
    </source>
</evidence>
<dbReference type="Pfam" id="PF01529">
    <property type="entry name" value="DHHC"/>
    <property type="match status" value="1"/>
</dbReference>
<comment type="domain">
    <text evidence="10">The DHHC domain is required for palmitoyltransferase activity.</text>
</comment>
<dbReference type="AlphaFoldDB" id="D8U5M6"/>
<evidence type="ECO:0000313" key="13">
    <source>
        <dbReference type="Proteomes" id="UP000001058"/>
    </source>
</evidence>
<evidence type="ECO:0000256" key="10">
    <source>
        <dbReference type="RuleBase" id="RU079119"/>
    </source>
</evidence>
<evidence type="ECO:0000256" key="2">
    <source>
        <dbReference type="ARBA" id="ARBA00008574"/>
    </source>
</evidence>
<organism evidence="13">
    <name type="scientific">Volvox carteri f. nagariensis</name>
    <dbReference type="NCBI Taxonomy" id="3068"/>
    <lineage>
        <taxon>Eukaryota</taxon>
        <taxon>Viridiplantae</taxon>
        <taxon>Chlorophyta</taxon>
        <taxon>core chlorophytes</taxon>
        <taxon>Chlorophyceae</taxon>
        <taxon>CS clade</taxon>
        <taxon>Chlamydomonadales</taxon>
        <taxon>Volvocaceae</taxon>
        <taxon>Volvox</taxon>
    </lineage>
</organism>
<dbReference type="Proteomes" id="UP000001058">
    <property type="component" value="Unassembled WGS sequence"/>
</dbReference>
<keyword evidence="7" id="KW-0564">Palmitate</keyword>
<keyword evidence="8" id="KW-0449">Lipoprotein</keyword>
<dbReference type="OrthoDB" id="9909019at2759"/>
<dbReference type="InterPro" id="IPR039859">
    <property type="entry name" value="PFA4/ZDH16/20/ERF2-like"/>
</dbReference>
<dbReference type="InterPro" id="IPR001594">
    <property type="entry name" value="Palmitoyltrfase_DHHC"/>
</dbReference>